<feature type="domain" description="Solute-binding protein family 3/N-terminal" evidence="5">
    <location>
        <begin position="37"/>
        <end position="258"/>
    </location>
</feature>
<comment type="similarity">
    <text evidence="1">Belongs to the bacterial solute-binding protein 3 family.</text>
</comment>
<evidence type="ECO:0000256" key="1">
    <source>
        <dbReference type="ARBA" id="ARBA00010333"/>
    </source>
</evidence>
<proteinExistence type="inferred from homology"/>
<reference evidence="6 7" key="1">
    <citation type="submission" date="2015-04" db="EMBL/GenBank/DDBJ databases">
        <title>Comparative genomics of rhizobia nodulating Arachis hypogaea in China.</title>
        <authorList>
            <person name="Li Y."/>
        </authorList>
    </citation>
    <scope>NUCLEOTIDE SEQUENCE [LARGE SCALE GENOMIC DNA]</scope>
    <source>
        <strain evidence="6 7">CCBAU 51757</strain>
    </source>
</reference>
<evidence type="ECO:0000256" key="4">
    <source>
        <dbReference type="SAM" id="SignalP"/>
    </source>
</evidence>
<gene>
    <name evidence="6" type="ORF">XH99_00125</name>
</gene>
<dbReference type="PANTHER" id="PTHR30085">
    <property type="entry name" value="AMINO ACID ABC TRANSPORTER PERMEASE"/>
    <property type="match status" value="1"/>
</dbReference>
<dbReference type="Gene3D" id="3.40.190.10">
    <property type="entry name" value="Periplasmic binding protein-like II"/>
    <property type="match status" value="2"/>
</dbReference>
<sequence length="281" mass="30269">MSFKNRSIGLVAAIAGLAVIASAACADQLTDITQRKELRCGTFADVPPFAAPDAKTREMVGFDVDLCKAIAQHWGVVAKVTPLSVEARVPEVKLGHVDITVANLAYTLGRAEQIQFSDPYYIAKEMLAVKASDPGTAKADFKGKRLASTKGSTSELAIKMNESDPLTFVDTGSAFMAVQQNKAVGMVANTMTITKLVSQSKEAGQPLKMIEEPMVLQPIGIGMKKDEPALLAKVNETLLAMDKAGEINQIWDKWLGPSTEFKMTRTDKVAPLSQLKFTPLP</sequence>
<keyword evidence="2" id="KW-0813">Transport</keyword>
<evidence type="ECO:0000259" key="5">
    <source>
        <dbReference type="SMART" id="SM00062"/>
    </source>
</evidence>
<organism evidence="6 7">
    <name type="scientific">Bradyrhizobium nanningense</name>
    <dbReference type="NCBI Taxonomy" id="1325118"/>
    <lineage>
        <taxon>Bacteria</taxon>
        <taxon>Pseudomonadati</taxon>
        <taxon>Pseudomonadota</taxon>
        <taxon>Alphaproteobacteria</taxon>
        <taxon>Hyphomicrobiales</taxon>
        <taxon>Nitrobacteraceae</taxon>
        <taxon>Bradyrhizobium</taxon>
    </lineage>
</organism>
<evidence type="ECO:0000256" key="3">
    <source>
        <dbReference type="ARBA" id="ARBA00022729"/>
    </source>
</evidence>
<accession>A0A4Q0SJG6</accession>
<dbReference type="GO" id="GO:0030288">
    <property type="term" value="C:outer membrane-bounded periplasmic space"/>
    <property type="evidence" value="ECO:0007669"/>
    <property type="project" value="TreeGrafter"/>
</dbReference>
<dbReference type="InterPro" id="IPR001638">
    <property type="entry name" value="Solute-binding_3/MltF_N"/>
</dbReference>
<dbReference type="PROSITE" id="PS51257">
    <property type="entry name" value="PROKAR_LIPOPROTEIN"/>
    <property type="match status" value="1"/>
</dbReference>
<dbReference type="EMBL" id="LBJQ01000001">
    <property type="protein sequence ID" value="RXH38710.1"/>
    <property type="molecule type" value="Genomic_DNA"/>
</dbReference>
<dbReference type="PANTHER" id="PTHR30085:SF6">
    <property type="entry name" value="ABC TRANSPORTER GLUTAMINE-BINDING PROTEIN GLNH"/>
    <property type="match status" value="1"/>
</dbReference>
<dbReference type="AlphaFoldDB" id="A0A4Q0SJG6"/>
<evidence type="ECO:0000256" key="2">
    <source>
        <dbReference type="ARBA" id="ARBA00022448"/>
    </source>
</evidence>
<feature type="signal peptide" evidence="4">
    <location>
        <begin position="1"/>
        <end position="23"/>
    </location>
</feature>
<feature type="chain" id="PRO_5020763036" evidence="4">
    <location>
        <begin position="24"/>
        <end position="281"/>
    </location>
</feature>
<name>A0A4Q0SJG6_9BRAD</name>
<dbReference type="CDD" id="cd13689">
    <property type="entry name" value="PBP2_BsGlnH"/>
    <property type="match status" value="1"/>
</dbReference>
<keyword evidence="3 4" id="KW-0732">Signal</keyword>
<dbReference type="SUPFAM" id="SSF53850">
    <property type="entry name" value="Periplasmic binding protein-like II"/>
    <property type="match status" value="1"/>
</dbReference>
<dbReference type="GO" id="GO:0005576">
    <property type="term" value="C:extracellular region"/>
    <property type="evidence" value="ECO:0007669"/>
    <property type="project" value="TreeGrafter"/>
</dbReference>
<dbReference type="SMART" id="SM00062">
    <property type="entry name" value="PBPb"/>
    <property type="match status" value="1"/>
</dbReference>
<keyword evidence="7" id="KW-1185">Reference proteome</keyword>
<protein>
    <submittedName>
        <fullName evidence="6">ABC transporter</fullName>
    </submittedName>
</protein>
<dbReference type="InterPro" id="IPR051455">
    <property type="entry name" value="Bact_solute-bind_prot3"/>
</dbReference>
<dbReference type="Pfam" id="PF00497">
    <property type="entry name" value="SBP_bac_3"/>
    <property type="match status" value="1"/>
</dbReference>
<evidence type="ECO:0000313" key="7">
    <source>
        <dbReference type="Proteomes" id="UP000289546"/>
    </source>
</evidence>
<dbReference type="Proteomes" id="UP000289546">
    <property type="component" value="Unassembled WGS sequence"/>
</dbReference>
<dbReference type="RefSeq" id="WP_128915987.1">
    <property type="nucleotide sequence ID" value="NZ_LBJQ01000001.1"/>
</dbReference>
<evidence type="ECO:0000313" key="6">
    <source>
        <dbReference type="EMBL" id="RXH38710.1"/>
    </source>
</evidence>
<comment type="caution">
    <text evidence="6">The sequence shown here is derived from an EMBL/GenBank/DDBJ whole genome shotgun (WGS) entry which is preliminary data.</text>
</comment>
<dbReference type="GO" id="GO:0006865">
    <property type="term" value="P:amino acid transport"/>
    <property type="evidence" value="ECO:0007669"/>
    <property type="project" value="TreeGrafter"/>
</dbReference>